<dbReference type="KEGG" id="plyc:GXP70_17950"/>
<dbReference type="GO" id="GO:0051301">
    <property type="term" value="P:cell division"/>
    <property type="evidence" value="ECO:0007669"/>
    <property type="project" value="UniProtKB-KW"/>
</dbReference>
<dbReference type="RefSeq" id="WP_162358106.1">
    <property type="nucleotide sequence ID" value="NZ_CP048209.1"/>
</dbReference>
<dbReference type="AlphaFoldDB" id="A0A6C0FYB8"/>
<sequence>MINVYLDDYRPCPQGFVLAKSAEECKLLLEHEEVGVLSLDYELGWGQPNGLAVVQYIVDSGRYPRECFFHTSSPAGRINMIHLLTQHAPPGVVIHHGPMKRE</sequence>
<evidence type="ECO:0000313" key="2">
    <source>
        <dbReference type="EMBL" id="QHT61667.1"/>
    </source>
</evidence>
<reference evidence="2 3" key="1">
    <citation type="submission" date="2020-01" db="EMBL/GenBank/DDBJ databases">
        <title>Paenibacillus sp. nov., isolated from tomato rhizosphere.</title>
        <authorList>
            <person name="Weon H.-Y."/>
            <person name="Lee S.A."/>
        </authorList>
    </citation>
    <scope>NUCLEOTIDE SEQUENCE [LARGE SCALE GENOMIC DNA]</scope>
    <source>
        <strain evidence="2 3">12200R-189</strain>
    </source>
</reference>
<name>A0A6C0FYB8_9BACL</name>
<dbReference type="Pfam" id="PF20274">
    <property type="entry name" value="cREC_REC"/>
    <property type="match status" value="1"/>
</dbReference>
<keyword evidence="2" id="KW-0132">Cell division</keyword>
<accession>A0A6C0FYB8</accession>
<protein>
    <submittedName>
        <fullName evidence="2">Cell division protein FtsJ</fullName>
    </submittedName>
</protein>
<organism evidence="2 3">
    <name type="scientific">Paenibacillus lycopersici</name>
    <dbReference type="NCBI Taxonomy" id="2704462"/>
    <lineage>
        <taxon>Bacteria</taxon>
        <taxon>Bacillati</taxon>
        <taxon>Bacillota</taxon>
        <taxon>Bacilli</taxon>
        <taxon>Bacillales</taxon>
        <taxon>Paenibacillaceae</taxon>
        <taxon>Paenibacillus</taxon>
    </lineage>
</organism>
<keyword evidence="2" id="KW-0131">Cell cycle</keyword>
<dbReference type="EMBL" id="CP048209">
    <property type="protein sequence ID" value="QHT61667.1"/>
    <property type="molecule type" value="Genomic_DNA"/>
</dbReference>
<feature type="domain" description="Cyclic-phosphate processing Receiver" evidence="1">
    <location>
        <begin position="2"/>
        <end position="85"/>
    </location>
</feature>
<proteinExistence type="predicted"/>
<evidence type="ECO:0000259" key="1">
    <source>
        <dbReference type="Pfam" id="PF20274"/>
    </source>
</evidence>
<gene>
    <name evidence="2" type="ORF">GXP70_17950</name>
</gene>
<dbReference type="Proteomes" id="UP000476064">
    <property type="component" value="Chromosome"/>
</dbReference>
<dbReference type="InterPro" id="IPR046909">
    <property type="entry name" value="cREC_REC"/>
</dbReference>
<keyword evidence="3" id="KW-1185">Reference proteome</keyword>
<evidence type="ECO:0000313" key="3">
    <source>
        <dbReference type="Proteomes" id="UP000476064"/>
    </source>
</evidence>